<gene>
    <name evidence="1" type="ORF">MGWOODY_Smn2590</name>
</gene>
<dbReference type="Gene3D" id="3.40.50.1240">
    <property type="entry name" value="Phosphoglycerate mutase-like"/>
    <property type="match status" value="1"/>
</dbReference>
<sequence length="229" mass="24286">MARPCRNYTGFFLGPWLALGRNRAQRQRFREAHLATRLTLLCHAATTTTRVGGFADPAEPLDGGGLRTARAYRIPLPSPRHIATSPALAPRQTAEALGLDADIDTALSDIDHGQWAGRSLAEIHALDPDGIAAWIADPAAGAPGGETMAAVGIRIAEWLTVQARREAPVLAITHPMVVRTTIAVALGIPLDGALRIDVAPLSMAVLSFNRVWRLQALGPAVADGRILPG</sequence>
<evidence type="ECO:0000313" key="1">
    <source>
        <dbReference type="EMBL" id="CUS46734.1"/>
    </source>
</evidence>
<dbReference type="EMBL" id="CZQE01000390">
    <property type="protein sequence ID" value="CUS46734.1"/>
    <property type="molecule type" value="Genomic_DNA"/>
</dbReference>
<reference evidence="1" key="1">
    <citation type="submission" date="2015-10" db="EMBL/GenBank/DDBJ databases">
        <authorList>
            <person name="Gilbert D.G."/>
        </authorList>
    </citation>
    <scope>NUCLEOTIDE SEQUENCE</scope>
</reference>
<name>A0A160TRJ0_9ZZZZ</name>
<dbReference type="SUPFAM" id="SSF53254">
    <property type="entry name" value="Phosphoglycerate mutase-like"/>
    <property type="match status" value="1"/>
</dbReference>
<dbReference type="InterPro" id="IPR029033">
    <property type="entry name" value="His_PPase_superfam"/>
</dbReference>
<organism evidence="1">
    <name type="scientific">hydrothermal vent metagenome</name>
    <dbReference type="NCBI Taxonomy" id="652676"/>
    <lineage>
        <taxon>unclassified sequences</taxon>
        <taxon>metagenomes</taxon>
        <taxon>ecological metagenomes</taxon>
    </lineage>
</organism>
<dbReference type="InterPro" id="IPR013078">
    <property type="entry name" value="His_Pase_superF_clade-1"/>
</dbReference>
<dbReference type="AlphaFoldDB" id="A0A160TRJ0"/>
<accession>A0A160TRJ0</accession>
<protein>
    <submittedName>
        <fullName evidence="1">Probable phosphoglycerate mutase</fullName>
    </submittedName>
</protein>
<dbReference type="Pfam" id="PF00300">
    <property type="entry name" value="His_Phos_1"/>
    <property type="match status" value="1"/>
</dbReference>
<proteinExistence type="predicted"/>